<dbReference type="InterPro" id="IPR010920">
    <property type="entry name" value="LSM_dom_sf"/>
</dbReference>
<sequence length="76" mass="8691">MAIEMDTSLPSIRFLQQYVKEHTPIELQTTTGDRLVGRLAWQDPIYFCIRDDGGHQYLVNRQLVVYVKPVDAPGEG</sequence>
<evidence type="ECO:0000259" key="1">
    <source>
        <dbReference type="Pfam" id="PF21979"/>
    </source>
</evidence>
<organism evidence="2 3">
    <name type="scientific">Phormidium yuhuli AB48</name>
    <dbReference type="NCBI Taxonomy" id="2940671"/>
    <lineage>
        <taxon>Bacteria</taxon>
        <taxon>Bacillati</taxon>
        <taxon>Cyanobacteriota</taxon>
        <taxon>Cyanophyceae</taxon>
        <taxon>Oscillatoriophycideae</taxon>
        <taxon>Oscillatoriales</taxon>
        <taxon>Oscillatoriaceae</taxon>
        <taxon>Phormidium</taxon>
        <taxon>Phormidium yuhuli</taxon>
    </lineage>
</organism>
<keyword evidence="3" id="KW-1185">Reference proteome</keyword>
<dbReference type="InterPro" id="IPR053840">
    <property type="entry name" value="Hfq_1"/>
</dbReference>
<dbReference type="Proteomes" id="UP001056708">
    <property type="component" value="Chromosome"/>
</dbReference>
<dbReference type="Pfam" id="PF21979">
    <property type="entry name" value="Hfq_1"/>
    <property type="match status" value="1"/>
</dbReference>
<feature type="domain" description="Hfq-related" evidence="1">
    <location>
        <begin position="9"/>
        <end position="69"/>
    </location>
</feature>
<dbReference type="EMBL" id="CP098611">
    <property type="protein sequence ID" value="USR92880.1"/>
    <property type="molecule type" value="Genomic_DNA"/>
</dbReference>
<gene>
    <name evidence="2" type="ORF">NEA10_09245</name>
</gene>
<dbReference type="NCBIfam" id="NF047718">
    <property type="entry name" value="Hfq_rel_Cyano"/>
    <property type="match status" value="1"/>
</dbReference>
<reference evidence="2" key="1">
    <citation type="submission" date="2022-06" db="EMBL/GenBank/DDBJ databases">
        <title>Genome sequence of Phormidium yuhuli AB48 isolated from an industrial photobioreactor environment.</title>
        <authorList>
            <person name="Qiu Y."/>
            <person name="Noonan A.J.C."/>
            <person name="Dofher K."/>
            <person name="Koch M."/>
            <person name="Kieft B."/>
            <person name="Lin X."/>
            <person name="Ziels R.M."/>
            <person name="Hallam S.J."/>
        </authorList>
    </citation>
    <scope>NUCLEOTIDE SEQUENCE</scope>
    <source>
        <strain evidence="2">AB48</strain>
    </source>
</reference>
<proteinExistence type="predicted"/>
<evidence type="ECO:0000313" key="3">
    <source>
        <dbReference type="Proteomes" id="UP001056708"/>
    </source>
</evidence>
<evidence type="ECO:0000313" key="2">
    <source>
        <dbReference type="EMBL" id="USR92880.1"/>
    </source>
</evidence>
<dbReference type="SUPFAM" id="SSF50182">
    <property type="entry name" value="Sm-like ribonucleoproteins"/>
    <property type="match status" value="1"/>
</dbReference>
<dbReference type="RefSeq" id="WP_170189627.1">
    <property type="nucleotide sequence ID" value="NZ_CP098611.1"/>
</dbReference>
<accession>A0ABY5AUG7</accession>
<name>A0ABY5AUG7_9CYAN</name>
<protein>
    <submittedName>
        <fullName evidence="2">RNA-binding protein hfq</fullName>
    </submittedName>
</protein>
<dbReference type="Gene3D" id="2.30.30.100">
    <property type="match status" value="1"/>
</dbReference>